<keyword evidence="7" id="KW-1185">Reference proteome</keyword>
<organism evidence="6 7">
    <name type="scientific">Musa balbisiana</name>
    <name type="common">Banana</name>
    <dbReference type="NCBI Taxonomy" id="52838"/>
    <lineage>
        <taxon>Eukaryota</taxon>
        <taxon>Viridiplantae</taxon>
        <taxon>Streptophyta</taxon>
        <taxon>Embryophyta</taxon>
        <taxon>Tracheophyta</taxon>
        <taxon>Spermatophyta</taxon>
        <taxon>Magnoliopsida</taxon>
        <taxon>Liliopsida</taxon>
        <taxon>Zingiberales</taxon>
        <taxon>Musaceae</taxon>
        <taxon>Musa</taxon>
    </lineage>
</organism>
<dbReference type="InterPro" id="IPR044898">
    <property type="entry name" value="CDI_dom_sf"/>
</dbReference>
<evidence type="ECO:0000256" key="1">
    <source>
        <dbReference type="ARBA" id="ARBA00010274"/>
    </source>
</evidence>
<dbReference type="Proteomes" id="UP000317650">
    <property type="component" value="Chromosome 4"/>
</dbReference>
<reference evidence="6 7" key="1">
    <citation type="journal article" date="2019" name="Nat. Plants">
        <title>Genome sequencing of Musa balbisiana reveals subgenome evolution and function divergence in polyploid bananas.</title>
        <authorList>
            <person name="Yao X."/>
        </authorList>
    </citation>
    <scope>NUCLEOTIDE SEQUENCE [LARGE SCALE GENOMIC DNA]</scope>
    <source>
        <strain evidence="7">cv. DH-PKW</strain>
        <tissue evidence="6">Leaves</tissue>
    </source>
</reference>
<dbReference type="STRING" id="52838.A0A4S8KGR1"/>
<dbReference type="AlphaFoldDB" id="A0A4S8KGR1"/>
<evidence type="ECO:0000256" key="4">
    <source>
        <dbReference type="SAM" id="MobiDB-lite"/>
    </source>
</evidence>
<name>A0A4S8KGR1_MUSBA</name>
<dbReference type="Gene3D" id="4.10.365.10">
    <property type="entry name" value="p27"/>
    <property type="match status" value="1"/>
</dbReference>
<comment type="caution">
    <text evidence="6">The sequence shown here is derived from an EMBL/GenBank/DDBJ whole genome shotgun (WGS) entry which is preliminary data.</text>
</comment>
<protein>
    <recommendedName>
        <fullName evidence="3">Cyclin-dependent kinase inhibitor</fullName>
    </recommendedName>
</protein>
<keyword evidence="2 3" id="KW-0649">Protein kinase inhibitor</keyword>
<dbReference type="GO" id="GO:0051726">
    <property type="term" value="P:regulation of cell cycle"/>
    <property type="evidence" value="ECO:0007669"/>
    <property type="project" value="InterPro"/>
</dbReference>
<dbReference type="Pfam" id="PF02234">
    <property type="entry name" value="CDI"/>
    <property type="match status" value="1"/>
</dbReference>
<sequence length="218" mass="24202">MGKYMRKPKFSAELTVMEGATHQPSLGVCTRARAMAAAAAARDSSLSYLELRSRRLEKPPASKPRDPAKVTPKSNPCSKLCSQKAGRVPTSNSGSPRSARMRSGSENDEDAPPYVEVSLDENDLEPESRERETTLCGLTRDSGTIGTPGSTTRSTYTAAAKWRMQNPICQDIPTSHEMEEFFVGLERLQQQIFIEKYNFDPVNDRPLPGRFEWEELGS</sequence>
<evidence type="ECO:0000313" key="6">
    <source>
        <dbReference type="EMBL" id="THU74469.1"/>
    </source>
</evidence>
<dbReference type="PANTHER" id="PTHR46776">
    <property type="entry name" value="CYCLIN-DEPENDENT KINASE INHIBITOR 4-RELATED"/>
    <property type="match status" value="1"/>
</dbReference>
<dbReference type="GO" id="GO:0004861">
    <property type="term" value="F:cyclin-dependent protein serine/threonine kinase inhibitor activity"/>
    <property type="evidence" value="ECO:0007669"/>
    <property type="project" value="UniProtKB-UniRule"/>
</dbReference>
<gene>
    <name evidence="6" type="ORF">C4D60_Mb04t33700</name>
</gene>
<comment type="similarity">
    <text evidence="1 3">Belongs to the CDI family. ICK/KRP subfamily.</text>
</comment>
<dbReference type="InterPro" id="IPR003175">
    <property type="entry name" value="CDI_dom"/>
</dbReference>
<feature type="compositionally biased region" description="Polar residues" evidence="4">
    <location>
        <begin position="72"/>
        <end position="81"/>
    </location>
</feature>
<evidence type="ECO:0000313" key="7">
    <source>
        <dbReference type="Proteomes" id="UP000317650"/>
    </source>
</evidence>
<dbReference type="InterPro" id="IPR044275">
    <property type="entry name" value="KRP"/>
</dbReference>
<feature type="region of interest" description="Disordered" evidence="4">
    <location>
        <begin position="40"/>
        <end position="131"/>
    </location>
</feature>
<evidence type="ECO:0000256" key="3">
    <source>
        <dbReference type="PIRNR" id="PIRNR017811"/>
    </source>
</evidence>
<dbReference type="PIRSF" id="PIRSF017811">
    <property type="entry name" value="CDK_inhib_pln"/>
    <property type="match status" value="1"/>
</dbReference>
<feature type="domain" description="Cyclin-dependent kinase inhibitor" evidence="5">
    <location>
        <begin position="170"/>
        <end position="216"/>
    </location>
</feature>
<dbReference type="EMBL" id="PYDT01000001">
    <property type="protein sequence ID" value="THU74469.1"/>
    <property type="molecule type" value="Genomic_DNA"/>
</dbReference>
<dbReference type="GO" id="GO:0005634">
    <property type="term" value="C:nucleus"/>
    <property type="evidence" value="ECO:0007669"/>
    <property type="project" value="UniProtKB-UniRule"/>
</dbReference>
<accession>A0A4S8KGR1</accession>
<proteinExistence type="inferred from homology"/>
<feature type="compositionally biased region" description="Basic and acidic residues" evidence="4">
    <location>
        <begin position="51"/>
        <end position="68"/>
    </location>
</feature>
<feature type="compositionally biased region" description="Low complexity" evidence="4">
    <location>
        <begin position="40"/>
        <end position="50"/>
    </location>
</feature>
<evidence type="ECO:0000256" key="2">
    <source>
        <dbReference type="ARBA" id="ARBA00023013"/>
    </source>
</evidence>
<evidence type="ECO:0000259" key="5">
    <source>
        <dbReference type="Pfam" id="PF02234"/>
    </source>
</evidence>